<keyword evidence="2" id="KW-1185">Reference proteome</keyword>
<accession>A0ACC1QYT3</accession>
<sequence length="90" mass="9020">MCSLCSTQPFYRRAPGEAAGARANGCAILAGRAAEGRSAVAAAALGERGSSALLNGGGGDERGKGNGEQDDNGDVGCYPATRSQRRSGIF</sequence>
<gene>
    <name evidence="1" type="ORF">NLG97_g3683</name>
</gene>
<protein>
    <submittedName>
        <fullName evidence="1">Uncharacterized protein</fullName>
    </submittedName>
</protein>
<evidence type="ECO:0000313" key="1">
    <source>
        <dbReference type="EMBL" id="KAJ3495035.1"/>
    </source>
</evidence>
<dbReference type="Proteomes" id="UP001148737">
    <property type="component" value="Unassembled WGS sequence"/>
</dbReference>
<organism evidence="1 2">
    <name type="scientific">Lecanicillium saksenae</name>
    <dbReference type="NCBI Taxonomy" id="468837"/>
    <lineage>
        <taxon>Eukaryota</taxon>
        <taxon>Fungi</taxon>
        <taxon>Dikarya</taxon>
        <taxon>Ascomycota</taxon>
        <taxon>Pezizomycotina</taxon>
        <taxon>Sordariomycetes</taxon>
        <taxon>Hypocreomycetidae</taxon>
        <taxon>Hypocreales</taxon>
        <taxon>Cordycipitaceae</taxon>
        <taxon>Lecanicillium</taxon>
    </lineage>
</organism>
<reference evidence="1" key="1">
    <citation type="submission" date="2022-07" db="EMBL/GenBank/DDBJ databases">
        <title>Genome Sequence of Lecanicillium saksenae.</title>
        <authorList>
            <person name="Buettner E."/>
        </authorList>
    </citation>
    <scope>NUCLEOTIDE SEQUENCE</scope>
    <source>
        <strain evidence="1">VT-O1</strain>
    </source>
</reference>
<proteinExistence type="predicted"/>
<name>A0ACC1QYT3_9HYPO</name>
<comment type="caution">
    <text evidence="1">The sequence shown here is derived from an EMBL/GenBank/DDBJ whole genome shotgun (WGS) entry which is preliminary data.</text>
</comment>
<dbReference type="EMBL" id="JANAKD010000319">
    <property type="protein sequence ID" value="KAJ3495035.1"/>
    <property type="molecule type" value="Genomic_DNA"/>
</dbReference>
<evidence type="ECO:0000313" key="2">
    <source>
        <dbReference type="Proteomes" id="UP001148737"/>
    </source>
</evidence>